<gene>
    <name evidence="6" type="ORF">GCM10010919_21090</name>
</gene>
<evidence type="ECO:0000256" key="5">
    <source>
        <dbReference type="SAM" id="Phobius"/>
    </source>
</evidence>
<keyword evidence="4 5" id="KW-0472">Membrane</keyword>
<dbReference type="EMBL" id="BNAO01000004">
    <property type="protein sequence ID" value="GHG70434.1"/>
    <property type="molecule type" value="Genomic_DNA"/>
</dbReference>
<evidence type="ECO:0000256" key="1">
    <source>
        <dbReference type="ARBA" id="ARBA00004141"/>
    </source>
</evidence>
<dbReference type="Pfam" id="PF01566">
    <property type="entry name" value="Nramp"/>
    <property type="match status" value="1"/>
</dbReference>
<evidence type="ECO:0008006" key="8">
    <source>
        <dbReference type="Google" id="ProtNLM"/>
    </source>
</evidence>
<accession>A0ABQ3KYY3</accession>
<evidence type="ECO:0000256" key="2">
    <source>
        <dbReference type="ARBA" id="ARBA00022692"/>
    </source>
</evidence>
<comment type="subcellular location">
    <subcellularLocation>
        <location evidence="1">Membrane</location>
        <topology evidence="1">Multi-pass membrane protein</topology>
    </subcellularLocation>
</comment>
<comment type="caution">
    <text evidence="6">The sequence shown here is derived from an EMBL/GenBank/DDBJ whole genome shotgun (WGS) entry which is preliminary data.</text>
</comment>
<sequence length="80" mass="8237">MITLAIISIAATAFFGKGLSLNNAGELALSLEPLFDRGARYLMALGLLAAGLSLALTAPLAAAYALQGLLTLNATQFRLT</sequence>
<reference evidence="7" key="1">
    <citation type="journal article" date="2019" name="Int. J. Syst. Evol. Microbiol.">
        <title>The Global Catalogue of Microorganisms (GCM) 10K type strain sequencing project: providing services to taxonomists for standard genome sequencing and annotation.</title>
        <authorList>
            <consortium name="The Broad Institute Genomics Platform"/>
            <consortium name="The Broad Institute Genome Sequencing Center for Infectious Disease"/>
            <person name="Wu L."/>
            <person name="Ma J."/>
        </authorList>
    </citation>
    <scope>NUCLEOTIDE SEQUENCE [LARGE SCALE GENOMIC DNA]</scope>
    <source>
        <strain evidence="7">CGMCC 1.7003</strain>
    </source>
</reference>
<evidence type="ECO:0000256" key="4">
    <source>
        <dbReference type="ARBA" id="ARBA00023136"/>
    </source>
</evidence>
<evidence type="ECO:0000313" key="6">
    <source>
        <dbReference type="EMBL" id="GHG70434.1"/>
    </source>
</evidence>
<protein>
    <recommendedName>
        <fullName evidence="8">ABC transporter permease</fullName>
    </recommendedName>
</protein>
<keyword evidence="2 5" id="KW-0812">Transmembrane</keyword>
<proteinExistence type="predicted"/>
<organism evidence="6 7">
    <name type="scientific">Alishewanella longhuensis</name>
    <dbReference type="NCBI Taxonomy" id="1091037"/>
    <lineage>
        <taxon>Bacteria</taxon>
        <taxon>Pseudomonadati</taxon>
        <taxon>Pseudomonadota</taxon>
        <taxon>Gammaproteobacteria</taxon>
        <taxon>Alteromonadales</taxon>
        <taxon>Alteromonadaceae</taxon>
        <taxon>Alishewanella</taxon>
    </lineage>
</organism>
<name>A0ABQ3KYY3_9ALTE</name>
<evidence type="ECO:0000256" key="3">
    <source>
        <dbReference type="ARBA" id="ARBA00022989"/>
    </source>
</evidence>
<keyword evidence="7" id="KW-1185">Reference proteome</keyword>
<dbReference type="InterPro" id="IPR001046">
    <property type="entry name" value="NRAMP_fam"/>
</dbReference>
<keyword evidence="3 5" id="KW-1133">Transmembrane helix</keyword>
<evidence type="ECO:0000313" key="7">
    <source>
        <dbReference type="Proteomes" id="UP000659697"/>
    </source>
</evidence>
<feature type="transmembrane region" description="Helical" evidence="5">
    <location>
        <begin position="44"/>
        <end position="66"/>
    </location>
</feature>
<dbReference type="Proteomes" id="UP000659697">
    <property type="component" value="Unassembled WGS sequence"/>
</dbReference>